<organism evidence="2 3">
    <name type="scientific">Paracraurococcus ruber</name>
    <dbReference type="NCBI Taxonomy" id="77675"/>
    <lineage>
        <taxon>Bacteria</taxon>
        <taxon>Pseudomonadati</taxon>
        <taxon>Pseudomonadota</taxon>
        <taxon>Alphaproteobacteria</taxon>
        <taxon>Acetobacterales</taxon>
        <taxon>Roseomonadaceae</taxon>
        <taxon>Paracraurococcus</taxon>
    </lineage>
</organism>
<evidence type="ECO:0000313" key="2">
    <source>
        <dbReference type="EMBL" id="MBK1661175.1"/>
    </source>
</evidence>
<feature type="region of interest" description="Disordered" evidence="1">
    <location>
        <begin position="123"/>
        <end position="142"/>
    </location>
</feature>
<dbReference type="RefSeq" id="WP_133221066.1">
    <property type="nucleotide sequence ID" value="NZ_NRSG01000262.1"/>
</dbReference>
<gene>
    <name evidence="2" type="ORF">CKO45_23475</name>
</gene>
<reference evidence="2 3" key="1">
    <citation type="journal article" date="2020" name="Microorganisms">
        <title>Osmotic Adaptation and Compatible Solute Biosynthesis of Phototrophic Bacteria as Revealed from Genome Analyses.</title>
        <authorList>
            <person name="Imhoff J.F."/>
            <person name="Rahn T."/>
            <person name="Kunzel S."/>
            <person name="Keller A."/>
            <person name="Neulinger S.C."/>
        </authorList>
    </citation>
    <scope>NUCLEOTIDE SEQUENCE [LARGE SCALE GENOMIC DNA]</scope>
    <source>
        <strain evidence="2 3">DSM 15382</strain>
    </source>
</reference>
<protein>
    <submittedName>
        <fullName evidence="2">Uncharacterized protein</fullName>
    </submittedName>
</protein>
<name>A0ABS1D3I7_9PROT</name>
<keyword evidence="3" id="KW-1185">Reference proteome</keyword>
<dbReference type="Proteomes" id="UP000697995">
    <property type="component" value="Unassembled WGS sequence"/>
</dbReference>
<dbReference type="EMBL" id="NRSG01000262">
    <property type="protein sequence ID" value="MBK1661175.1"/>
    <property type="molecule type" value="Genomic_DNA"/>
</dbReference>
<sequence>MAETWRHQVRVYLPEPLAELARAAPDAPALRPLMDLLARHDARPVSQLDAFEAYCAEAERRGDQADPLYRWTQATLADPAKRRVHLCAFALRVAGQEVYPQAAADELEAALRPLVGGGVVERLSRHDTNPATNMPVPAEYRG</sequence>
<evidence type="ECO:0000313" key="3">
    <source>
        <dbReference type="Proteomes" id="UP000697995"/>
    </source>
</evidence>
<proteinExistence type="predicted"/>
<evidence type="ECO:0000256" key="1">
    <source>
        <dbReference type="SAM" id="MobiDB-lite"/>
    </source>
</evidence>
<accession>A0ABS1D3I7</accession>
<comment type="caution">
    <text evidence="2">The sequence shown here is derived from an EMBL/GenBank/DDBJ whole genome shotgun (WGS) entry which is preliminary data.</text>
</comment>